<dbReference type="VEuPathDB" id="FungiDB:VP01_1863g1"/>
<accession>A0A0L6VDY0</accession>
<sequence>MRKARNSLIKITQYEFRRKNMECHFFSLGYHDQIHLQNPLFKFYPREQETSSKHLHCYNLLFKCPRCNEYTRNNRKKVNLAKNKRVQISSSKINERCYIIKLLQKMKGGNWKFPALTLYFPHNKSDEHQRPQALTRSRNILQFEEKQDPNKTMKINL</sequence>
<keyword evidence="2" id="KW-1185">Reference proteome</keyword>
<comment type="caution">
    <text evidence="1">The sequence shown here is derived from an EMBL/GenBank/DDBJ whole genome shotgun (WGS) entry which is preliminary data.</text>
</comment>
<evidence type="ECO:0000313" key="2">
    <source>
        <dbReference type="Proteomes" id="UP000037035"/>
    </source>
</evidence>
<evidence type="ECO:0000313" key="1">
    <source>
        <dbReference type="EMBL" id="KNZ58777.1"/>
    </source>
</evidence>
<dbReference type="EMBL" id="LAVV01006685">
    <property type="protein sequence ID" value="KNZ58777.1"/>
    <property type="molecule type" value="Genomic_DNA"/>
</dbReference>
<protein>
    <submittedName>
        <fullName evidence="1">Uncharacterized protein</fullName>
    </submittedName>
</protein>
<reference evidence="1 2" key="1">
    <citation type="submission" date="2015-08" db="EMBL/GenBank/DDBJ databases">
        <title>Next Generation Sequencing and Analysis of the Genome of Puccinia sorghi L Schw, the Causal Agent of Maize Common Rust.</title>
        <authorList>
            <person name="Rochi L."/>
            <person name="Burguener G."/>
            <person name="Darino M."/>
            <person name="Turjanski A."/>
            <person name="Kreff E."/>
            <person name="Dieguez M.J."/>
            <person name="Sacco F."/>
        </authorList>
    </citation>
    <scope>NUCLEOTIDE SEQUENCE [LARGE SCALE GENOMIC DNA]</scope>
    <source>
        <strain evidence="1 2">RO10H11247</strain>
    </source>
</reference>
<name>A0A0L6VDY0_9BASI</name>
<dbReference type="OrthoDB" id="2507429at2759"/>
<proteinExistence type="predicted"/>
<organism evidence="1 2">
    <name type="scientific">Puccinia sorghi</name>
    <dbReference type="NCBI Taxonomy" id="27349"/>
    <lineage>
        <taxon>Eukaryota</taxon>
        <taxon>Fungi</taxon>
        <taxon>Dikarya</taxon>
        <taxon>Basidiomycota</taxon>
        <taxon>Pucciniomycotina</taxon>
        <taxon>Pucciniomycetes</taxon>
        <taxon>Pucciniales</taxon>
        <taxon>Pucciniaceae</taxon>
        <taxon>Puccinia</taxon>
    </lineage>
</organism>
<dbReference type="AlphaFoldDB" id="A0A0L6VDY0"/>
<gene>
    <name evidence="1" type="ORF">VP01_1863g1</name>
</gene>
<dbReference type="Proteomes" id="UP000037035">
    <property type="component" value="Unassembled WGS sequence"/>
</dbReference>